<keyword evidence="4" id="KW-1185">Reference proteome</keyword>
<evidence type="ECO:0000256" key="2">
    <source>
        <dbReference type="SAM" id="SignalP"/>
    </source>
</evidence>
<dbReference type="InterPro" id="IPR011044">
    <property type="entry name" value="Quino_amine_DH_bsu"/>
</dbReference>
<proteinExistence type="predicted"/>
<sequence>MRRRTIVTTVASIASLALVATIAAVWPGLDAHDTPLADTSVWAMQTGDGRRYARVNTTVGELDTVRAVSNPSQIVQTSDAAYLFSDSYSKVTAIDESLPTDLDEETLKASPSTPPGTVDVETAGDYVAYRTDAGAVYVGLLSQGTPQMVEPFPADDDEEDTVSYTADAIAVNGEGTLFAYSSQDASVLTYDIADASVRERDDLTADLGAPAVSAAGDEWVVVDTEDGELWRRGSDAATSAGTTGSVVMGAADADSDAVYLADETMLVRVPADGSDVSVSFGGSASVLGTPAAPIVRDGVVYAAWVAAETVGGVLWTSDGGQVALDYNGESLGDVRRPVFVATDEAVILNEMRSGWVWTVPDGALVASSQDWSLDDRTDPESVPSDEQLAVVIDPKPPIAEPDSFGVRPGALVSLAVLLNDHDPNEDVLSIDPTSVTGLDPGFGTLSLTEDQQQLAIRVSPDATGTATFSYAVTDGTTDDGLVSNSTTVTLTTVGTESSAPVWCGVDSCLAEWPTPEVAIGGTVTVPVLNGWVDPEGDPLFLLSVENTSDIGSVAASPSGEVVFQHSDAGTGGEQVVQLDVTVSDSTGQTATKPLIVRISSQPQLSVQSFALVDTIDASLTVDVAPHVTGTAGTLAVTSVRVLDDADASATIIEGATTFDFAPNAPGIYRVDFTVTDGQSEASGTARITVLDASAPAQLATAPVVAFVRPQEDATIDVFSAVSNPTRRVLLLSDVTARAADGSSLSVDSVAQNYLRVTGTTETGESGLLGTVDYTVSDGTDDTGARVEGEAVVYLLPEAPDLAPIAVDDSVVVRAGEQIDIPVRENDLSPAGGLPILDPSAVISSTPDALAFASGGVLRYLAPEEPGDYTIDYSVYTQGAPSLADTAKVRVRVVPSDVNRAPRPETLEGRVLAGQSTAISFDGFGMDPDGDVVTLKSIVTQPESGVAAISADGESIEYSSVAGFRGQVSFRYRVTDAAGSTGEGTVRIGVLDGESNPSPITFTDYVQVQVGGNSTIRVSPLANDIDPTMKRLSLTSVRPDLPEKLSDGSDNVEYGRRDAHIGTLTDTTVVIEAGTEPGTMSFLYDVESASGNTGRGLIVVKVVRENVPDYPVVADTVLTVQNRDDFIDGVDVIDGRATWSSGDLDDATVSLWRDADSDVTVDGAQLSGELPAHTRIIPFAVTAETATGEVQTYAFLRVPGDDDLSLSLKSSVPPQEVNELESVSFDMTDLIAIPAQQEIEVGTDIAASGARTEASCEADGGSSVRYDAGAGGPWTDACQVAVRLVGQEDWTYVSVPISVIALDPQPVLSPASITAGPGETVTFDLKNMTTWQLRDDWAGIEYAISGGSAQFEVTLDGSVVTITGADDAVPGSEAAVVVTVPSHEGVAPARLLLRVGAAPSTLPQGGSLTQTCSQSSGSSCTISVIGASGEVNPLPGTPLEVVGVRTTGACVGVSFTVSSTSAVTASWAQDAPGATCSAAFTVRDAQGRQTSAERDGRILLDLQGYPKTPASVRQAAYDSGSLTLAVDPGASREAYPALTGFTIRSNGQVVAQCSASGVCPTISAPNGERRTYEAWAVNSVGESKSSVQTTAWAYKTPATPSQISASPVVTPDGTGGVVSLTIGQVESAETGSLVISSAAGDTITVNVGANQRSVQVSSFRVGANVSTAITVTPVSRFDLPPGLDGATSGAAATAYGNGVGAPTNPRLSLSSSSNGDGTSKVSAEVLGDSGGDGSTMRYGIVQEGQECRPNSGGNTASFDRLEDGREYTFVACIASIVDGRSYGTAQTKNSVRALQSGFAPTGYTFAVNSAPQVTDNTARWTITEQPTSNEAVPRNNRVEFSGWPNNSTFDRNPGIQVRYVHTFWNTATPYSNVSARSGSAPYQTQASWGATCTQGAPLARTSQSSNGLAAITFDPAGLVYYDADNAVVPHEAGTWDVPVGAVRVDGIRVTVDWSAQGWNLSPASQNFSATCAP</sequence>
<comment type="caution">
    <text evidence="3">The sequence shown here is derived from an EMBL/GenBank/DDBJ whole genome shotgun (WGS) entry which is preliminary data.</text>
</comment>
<keyword evidence="2" id="KW-0732">Signal</keyword>
<feature type="signal peptide" evidence="2">
    <location>
        <begin position="1"/>
        <end position="19"/>
    </location>
</feature>
<dbReference type="EMBL" id="JACHWQ010000002">
    <property type="protein sequence ID" value="MBB2975418.1"/>
    <property type="molecule type" value="Genomic_DNA"/>
</dbReference>
<dbReference type="Gene3D" id="2.60.40.2810">
    <property type="match status" value="1"/>
</dbReference>
<dbReference type="Pfam" id="PF17963">
    <property type="entry name" value="Big_9"/>
    <property type="match status" value="3"/>
</dbReference>
<dbReference type="RefSeq" id="WP_165139836.1">
    <property type="nucleotide sequence ID" value="NZ_CP049255.1"/>
</dbReference>
<evidence type="ECO:0000313" key="3">
    <source>
        <dbReference type="EMBL" id="MBB2975418.1"/>
    </source>
</evidence>
<organism evidence="3 4">
    <name type="scientific">Microbacterium endophyticum</name>
    <dbReference type="NCBI Taxonomy" id="1526412"/>
    <lineage>
        <taxon>Bacteria</taxon>
        <taxon>Bacillati</taxon>
        <taxon>Actinomycetota</taxon>
        <taxon>Actinomycetes</taxon>
        <taxon>Micrococcales</taxon>
        <taxon>Microbacteriaceae</taxon>
        <taxon>Microbacterium</taxon>
    </lineage>
</organism>
<evidence type="ECO:0008006" key="5">
    <source>
        <dbReference type="Google" id="ProtNLM"/>
    </source>
</evidence>
<reference evidence="3 4" key="1">
    <citation type="submission" date="2020-08" db="EMBL/GenBank/DDBJ databases">
        <title>Sequencing the genomes of 1000 actinobacteria strains.</title>
        <authorList>
            <person name="Klenk H.-P."/>
        </authorList>
    </citation>
    <scope>NUCLEOTIDE SEQUENCE [LARGE SCALE GENOMIC DNA]</scope>
    <source>
        <strain evidence="3 4">DSM 27099</strain>
    </source>
</reference>
<name>A0A7W4V226_9MICO</name>
<feature type="chain" id="PRO_5039424019" description="Tandem-95 repeat protein" evidence="2">
    <location>
        <begin position="20"/>
        <end position="1972"/>
    </location>
</feature>
<protein>
    <recommendedName>
        <fullName evidence="5">Tandem-95 repeat protein</fullName>
    </recommendedName>
</protein>
<feature type="region of interest" description="Disordered" evidence="1">
    <location>
        <begin position="1702"/>
        <end position="1733"/>
    </location>
</feature>
<gene>
    <name evidence="3" type="ORF">FHX49_000984</name>
</gene>
<dbReference type="SUPFAM" id="SSF50969">
    <property type="entry name" value="YVTN repeat-like/Quinoprotein amine dehydrogenase"/>
    <property type="match status" value="1"/>
</dbReference>
<evidence type="ECO:0000313" key="4">
    <source>
        <dbReference type="Proteomes" id="UP000529310"/>
    </source>
</evidence>
<dbReference type="Proteomes" id="UP000529310">
    <property type="component" value="Unassembled WGS sequence"/>
</dbReference>
<evidence type="ECO:0000256" key="1">
    <source>
        <dbReference type="SAM" id="MobiDB-lite"/>
    </source>
</evidence>
<accession>A0A7W4V226</accession>